<evidence type="ECO:0000259" key="10">
    <source>
        <dbReference type="PROSITE" id="PS50994"/>
    </source>
</evidence>
<dbReference type="Gene3D" id="1.10.340.70">
    <property type="match status" value="1"/>
</dbReference>
<dbReference type="SUPFAM" id="SSF56672">
    <property type="entry name" value="DNA/RNA polymerases"/>
    <property type="match status" value="1"/>
</dbReference>
<evidence type="ECO:0000313" key="11">
    <source>
        <dbReference type="EMBL" id="WVY94423.1"/>
    </source>
</evidence>
<dbReference type="CDD" id="cd00303">
    <property type="entry name" value="retropepsin_like"/>
    <property type="match status" value="1"/>
</dbReference>
<evidence type="ECO:0000256" key="8">
    <source>
        <dbReference type="SAM" id="Coils"/>
    </source>
</evidence>
<dbReference type="InterPro" id="IPR043128">
    <property type="entry name" value="Rev_trsase/Diguanyl_cyclase"/>
</dbReference>
<keyword evidence="2" id="KW-0808">Transferase</keyword>
<organism evidence="11 12">
    <name type="scientific">Vigna mungo</name>
    <name type="common">Black gram</name>
    <name type="synonym">Phaseolus mungo</name>
    <dbReference type="NCBI Taxonomy" id="3915"/>
    <lineage>
        <taxon>Eukaryota</taxon>
        <taxon>Viridiplantae</taxon>
        <taxon>Streptophyta</taxon>
        <taxon>Embryophyta</taxon>
        <taxon>Tracheophyta</taxon>
        <taxon>Spermatophyta</taxon>
        <taxon>Magnoliopsida</taxon>
        <taxon>eudicotyledons</taxon>
        <taxon>Gunneridae</taxon>
        <taxon>Pentapetalae</taxon>
        <taxon>rosids</taxon>
        <taxon>fabids</taxon>
        <taxon>Fabales</taxon>
        <taxon>Fabaceae</taxon>
        <taxon>Papilionoideae</taxon>
        <taxon>50 kb inversion clade</taxon>
        <taxon>NPAAA clade</taxon>
        <taxon>indigoferoid/millettioid clade</taxon>
        <taxon>Phaseoleae</taxon>
        <taxon>Vigna</taxon>
    </lineage>
</organism>
<dbReference type="InterPro" id="IPR036397">
    <property type="entry name" value="RNaseH_sf"/>
</dbReference>
<dbReference type="GO" id="GO:0003676">
    <property type="term" value="F:nucleic acid binding"/>
    <property type="evidence" value="ECO:0007669"/>
    <property type="project" value="InterPro"/>
</dbReference>
<dbReference type="PANTHER" id="PTHR37984:SF5">
    <property type="entry name" value="PROTEIN NYNRIN-LIKE"/>
    <property type="match status" value="1"/>
</dbReference>
<reference evidence="11 12" key="1">
    <citation type="journal article" date="2023" name="Life. Sci Alliance">
        <title>Evolutionary insights into 3D genome organization and epigenetic landscape of Vigna mungo.</title>
        <authorList>
            <person name="Junaid A."/>
            <person name="Singh B."/>
            <person name="Bhatia S."/>
        </authorList>
    </citation>
    <scope>NUCLEOTIDE SEQUENCE [LARGE SCALE GENOMIC DNA]</scope>
    <source>
        <strain evidence="11">Urdbean</strain>
    </source>
</reference>
<dbReference type="Gene3D" id="2.40.70.10">
    <property type="entry name" value="Acid Proteases"/>
    <property type="match status" value="1"/>
</dbReference>
<dbReference type="FunFam" id="3.30.70.270:FF:000020">
    <property type="entry name" value="Transposon Tf2-6 polyprotein-like Protein"/>
    <property type="match status" value="1"/>
</dbReference>
<protein>
    <recommendedName>
        <fullName evidence="1">RNA-directed DNA polymerase</fullName>
        <ecNumber evidence="1">2.7.7.49</ecNumber>
    </recommendedName>
</protein>
<dbReference type="EC" id="2.7.7.49" evidence="1"/>
<feature type="domain" description="Integrase catalytic" evidence="10">
    <location>
        <begin position="1426"/>
        <end position="1593"/>
    </location>
</feature>
<dbReference type="CDD" id="cd01647">
    <property type="entry name" value="RT_LTR"/>
    <property type="match status" value="1"/>
</dbReference>
<dbReference type="Pfam" id="PF00078">
    <property type="entry name" value="RVT_1"/>
    <property type="match status" value="1"/>
</dbReference>
<evidence type="ECO:0000256" key="6">
    <source>
        <dbReference type="ARBA" id="ARBA00022801"/>
    </source>
</evidence>
<gene>
    <name evidence="11" type="ORF">V8G54_033511</name>
</gene>
<dbReference type="Pfam" id="PF17921">
    <property type="entry name" value="Integrase_H2C2"/>
    <property type="match status" value="1"/>
</dbReference>
<feature type="region of interest" description="Disordered" evidence="9">
    <location>
        <begin position="17"/>
        <end position="65"/>
    </location>
</feature>
<feature type="coiled-coil region" evidence="8">
    <location>
        <begin position="480"/>
        <end position="511"/>
    </location>
</feature>
<keyword evidence="7" id="KW-0695">RNA-directed DNA polymerase</keyword>
<evidence type="ECO:0000256" key="7">
    <source>
        <dbReference type="ARBA" id="ARBA00022918"/>
    </source>
</evidence>
<dbReference type="InterPro" id="IPR021109">
    <property type="entry name" value="Peptidase_aspartic_dom_sf"/>
</dbReference>
<keyword evidence="3" id="KW-0548">Nucleotidyltransferase</keyword>
<dbReference type="Pfam" id="PF17917">
    <property type="entry name" value="RT_RNaseH"/>
    <property type="match status" value="1"/>
</dbReference>
<dbReference type="CDD" id="cd09274">
    <property type="entry name" value="RNase_HI_RT_Ty3"/>
    <property type="match status" value="1"/>
</dbReference>
<dbReference type="Proteomes" id="UP001374535">
    <property type="component" value="Chromosome 10"/>
</dbReference>
<dbReference type="InterPro" id="IPR001584">
    <property type="entry name" value="Integrase_cat-core"/>
</dbReference>
<evidence type="ECO:0000256" key="3">
    <source>
        <dbReference type="ARBA" id="ARBA00022695"/>
    </source>
</evidence>
<keyword evidence="4" id="KW-0540">Nuclease</keyword>
<evidence type="ECO:0000256" key="1">
    <source>
        <dbReference type="ARBA" id="ARBA00012493"/>
    </source>
</evidence>
<dbReference type="InterPro" id="IPR050951">
    <property type="entry name" value="Retrovirus_Pol_polyprotein"/>
</dbReference>
<dbReference type="Gene3D" id="3.30.70.270">
    <property type="match status" value="2"/>
</dbReference>
<dbReference type="GO" id="GO:0015074">
    <property type="term" value="P:DNA integration"/>
    <property type="evidence" value="ECO:0007669"/>
    <property type="project" value="InterPro"/>
</dbReference>
<dbReference type="Gene3D" id="3.10.10.10">
    <property type="entry name" value="HIV Type 1 Reverse Transcriptase, subunit A, domain 1"/>
    <property type="match status" value="1"/>
</dbReference>
<feature type="region of interest" description="Disordered" evidence="9">
    <location>
        <begin position="359"/>
        <end position="379"/>
    </location>
</feature>
<dbReference type="Gene3D" id="3.30.420.10">
    <property type="entry name" value="Ribonuclease H-like superfamily/Ribonuclease H"/>
    <property type="match status" value="1"/>
</dbReference>
<sequence length="1748" mass="201020">MRGTVAPEDLLFDSEIERTARSNRSSARRRKRERRKEQRRIEQEEETSAMAEEQNQRKTIRDYSMPDPNYYQGSIVRPPIQANNFEIKPALLQVIQQNQFGGAVSEDPNSHLENFLAICDTLKYNGVSDDAIRLRLFPFSLRDKAKSWLQSLPQGSISTWEDMATKFVTKYFPPSKSAKMRNEITSFVQQDNESLYEAWERYKELMRKCPHHALPEWLQVQTFYNGLSPTFKAMLDAASGGSFILKTPEEALETLELMANNTVNMQFDRQNRKAGVLEVNTLDAILAQNKLLTQQITDLTQKMGIMQANNVNTISPRCDFCGGMHQNGECQVTHQEAQVNAVGQQQNQFSTNYNANWRPQQTKPWTNPIQSNPSRPPYQYQAQPNNQGNRMSMLESALEKLTMQTSTFVEQNSSFMNETRTNFKNQEASIRNLENQIGQLSRQLSERSPGTFPSDTIPNPREQCKAIQLRSGRVLESEKRSEMEREKNKRVDEIEEESAEKEIERKSLEQMPSYAKFMKDLLSKKRKLQEDETIMLTEECSAIIQQKLPPKLKDPGSFVIPCEIGNITVGKALCDLGASINLMPLSIFKRLGIGEVKPTMITLQLADRSMTYPYGIVEDVLVKVDKLIFPADFVVLDMEEDAKVPIILGRPFLATGRALIDVEQGQLMLRVADEKVTFSMTEAVKHKLDREDCFRAEIIESLVLKEINFYVKQNPLERTLLSGMEAKELKREINDEEVVKCAHQLEVLKPIFNSTRGIEDLHKSENGGEETSKVELKQLPSHLKYRFLDEQKLNPVIVSNELSSTEEDKLLRVLREYKSAIGWKIDDLKGISPTVCMHKIYLEEDFKPVRQPQRRLNPTMKEVVRKEVIKLLDAGTIYPISDSEWVSPVHVVPKKGGMTVVTNEANELIPTRKVTGWRMCIDYRRLNQATRKDHFPLPFIDQMVEKLAGHAYYCFLDGYSGYNQIAVAPEDQEKTAFTCPYGVFAYRRMPFGLCNAPATFQRCMFSIFSDLIENCIEIFMDDFSVFGASFDSCLANLTLVLKRCQETNLVLNWEKCHFMVREGIVLGHHISVKGIEIDKAKVEVIEQLPPPVNVKGVRSFLGHAGFYRRFIKDFSKIVKPMTNLLEKETPFVFDDACMQAFFTIKEKLVSAPIMTAPNWSLPFELMCDASDYAVGAVLGQRKEKVFHVIYYASRVLNEAQKNYATTEKELLAVVFAFDKFRSYLVGSKVIVYTDHAALRYLFAKQDAKPRLIRWILLLQEFDLEIRDKQGKQNLVADHLSRLKLEEGNKDIKPIAEEFPDEKLMAITSLPWFADFANFKAGGIIPNDLTFQQKKKFLHDVKSYFWDDPLLFKRCGDGMIRRCVPKNEFENILWHCHGSDYGGHFSVERTASKVLQSGFYWPTLFKDAHAFVKHCDRCQRVGNISKRHEMPMNNILEVEIFDVWGIDFMGPFPRSFSNQYILVAVDYVSKWVEAAALPTNDAKVVVSFIKKQIFSRFEVPRAIIIDGGLHFHNKKFASLLSKYGVRHKIATPYHPQTSGQVENSNRELKRILEKIVSSSRKDWSRKLEDVLWAYRTAFKTPIGMSPYQLVYGKSCHLPVELEHKAFWAIKLLNFDLKIAGEKRLLQLDELDEFRLQAYENAKIYKERTKRWHDKKIILREFSPGQQVLLYNSRLKLFPGKLKSRWSGPFVVKRVFPFGTIEISDLNDERSFKVNGQRLKLYLGGDIEKNRTSVSFMASQYAGAAKTESP</sequence>
<dbReference type="Pfam" id="PF00665">
    <property type="entry name" value="rve"/>
    <property type="match status" value="1"/>
</dbReference>
<keyword evidence="12" id="KW-1185">Reference proteome</keyword>
<dbReference type="PROSITE" id="PS50994">
    <property type="entry name" value="INTEGRASE"/>
    <property type="match status" value="1"/>
</dbReference>
<keyword evidence="8" id="KW-0175">Coiled coil</keyword>
<dbReference type="InterPro" id="IPR000477">
    <property type="entry name" value="RT_dom"/>
</dbReference>
<dbReference type="InterPro" id="IPR005162">
    <property type="entry name" value="Retrotrans_gag_dom"/>
</dbReference>
<dbReference type="InterPro" id="IPR043502">
    <property type="entry name" value="DNA/RNA_pol_sf"/>
</dbReference>
<evidence type="ECO:0000256" key="5">
    <source>
        <dbReference type="ARBA" id="ARBA00022759"/>
    </source>
</evidence>
<dbReference type="GO" id="GO:0004519">
    <property type="term" value="F:endonuclease activity"/>
    <property type="evidence" value="ECO:0007669"/>
    <property type="project" value="UniProtKB-KW"/>
</dbReference>
<dbReference type="GO" id="GO:0003964">
    <property type="term" value="F:RNA-directed DNA polymerase activity"/>
    <property type="evidence" value="ECO:0007669"/>
    <property type="project" value="UniProtKB-KW"/>
</dbReference>
<dbReference type="Pfam" id="PF03732">
    <property type="entry name" value="Retrotrans_gag"/>
    <property type="match status" value="1"/>
</dbReference>
<feature type="coiled-coil region" evidence="8">
    <location>
        <begin position="416"/>
        <end position="443"/>
    </location>
</feature>
<evidence type="ECO:0000313" key="12">
    <source>
        <dbReference type="Proteomes" id="UP001374535"/>
    </source>
</evidence>
<dbReference type="GO" id="GO:0016787">
    <property type="term" value="F:hydrolase activity"/>
    <property type="evidence" value="ECO:0007669"/>
    <property type="project" value="UniProtKB-KW"/>
</dbReference>
<dbReference type="EMBL" id="CP144691">
    <property type="protein sequence ID" value="WVY94423.1"/>
    <property type="molecule type" value="Genomic_DNA"/>
</dbReference>
<proteinExistence type="predicted"/>
<evidence type="ECO:0000256" key="4">
    <source>
        <dbReference type="ARBA" id="ARBA00022722"/>
    </source>
</evidence>
<feature type="compositionally biased region" description="Polar residues" evidence="9">
    <location>
        <begin position="359"/>
        <end position="373"/>
    </location>
</feature>
<dbReference type="InterPro" id="IPR041588">
    <property type="entry name" value="Integrase_H2C2"/>
</dbReference>
<evidence type="ECO:0000256" key="9">
    <source>
        <dbReference type="SAM" id="MobiDB-lite"/>
    </source>
</evidence>
<evidence type="ECO:0000256" key="2">
    <source>
        <dbReference type="ARBA" id="ARBA00022679"/>
    </source>
</evidence>
<dbReference type="SUPFAM" id="SSF53098">
    <property type="entry name" value="Ribonuclease H-like"/>
    <property type="match status" value="1"/>
</dbReference>
<keyword evidence="6" id="KW-0378">Hydrolase</keyword>
<dbReference type="InterPro" id="IPR041373">
    <property type="entry name" value="RT_RNaseH"/>
</dbReference>
<accession>A0AAQ3RJ16</accession>
<dbReference type="PANTHER" id="PTHR37984">
    <property type="entry name" value="PROTEIN CBG26694"/>
    <property type="match status" value="1"/>
</dbReference>
<keyword evidence="5" id="KW-0255">Endonuclease</keyword>
<dbReference type="InterPro" id="IPR012337">
    <property type="entry name" value="RNaseH-like_sf"/>
</dbReference>
<dbReference type="FunFam" id="3.10.20.370:FF:000001">
    <property type="entry name" value="Retrovirus-related Pol polyprotein from transposon 17.6-like protein"/>
    <property type="match status" value="1"/>
</dbReference>
<name>A0AAQ3RJ16_VIGMU</name>